<proteinExistence type="predicted"/>
<reference evidence="1 2" key="1">
    <citation type="submission" date="2017-04" db="EMBL/GenBank/DDBJ databases">
        <title>Draft genome sequence of Tuber borchii Vittad., a whitish edible truffle.</title>
        <authorList>
            <consortium name="DOE Joint Genome Institute"/>
            <person name="Murat C."/>
            <person name="Kuo A."/>
            <person name="Barry K.W."/>
            <person name="Clum A."/>
            <person name="Dockter R.B."/>
            <person name="Fauchery L."/>
            <person name="Iotti M."/>
            <person name="Kohler A."/>
            <person name="Labutti K."/>
            <person name="Lindquist E.A."/>
            <person name="Lipzen A."/>
            <person name="Ohm R.A."/>
            <person name="Wang M."/>
            <person name="Grigoriev I.V."/>
            <person name="Zambonelli A."/>
            <person name="Martin F.M."/>
        </authorList>
    </citation>
    <scope>NUCLEOTIDE SEQUENCE [LARGE SCALE GENOMIC DNA]</scope>
    <source>
        <strain evidence="1 2">Tbo3840</strain>
    </source>
</reference>
<accession>A0A2T6ZF74</accession>
<evidence type="ECO:0008006" key="3">
    <source>
        <dbReference type="Google" id="ProtNLM"/>
    </source>
</evidence>
<sequence>MGIITEMNSLLQTKIPQWTTKLQQLGPLCGVIPRGYEKVKWAAMKTVSKNLRMHGLGRSLLCEFSISQRRCKAQESVLRVDRAKGAPKEYASEDPRVRQLGRTLSDEFAVIREKYQTPKNPIVLCHGLLGFDELRPFGNYLPGVHYWRGITEAFNANNIEVILTSVPASGSIEVRAKVLAECIQLKAKGRNVNMIGHSMVGL</sequence>
<dbReference type="SUPFAM" id="SSF53474">
    <property type="entry name" value="alpha/beta-Hydrolases"/>
    <property type="match status" value="1"/>
</dbReference>
<dbReference type="Proteomes" id="UP000244722">
    <property type="component" value="Unassembled WGS sequence"/>
</dbReference>
<name>A0A2T6ZF74_TUBBO</name>
<dbReference type="InterPro" id="IPR029058">
    <property type="entry name" value="AB_hydrolase_fold"/>
</dbReference>
<evidence type="ECO:0000313" key="1">
    <source>
        <dbReference type="EMBL" id="PUU74122.1"/>
    </source>
</evidence>
<evidence type="ECO:0000313" key="2">
    <source>
        <dbReference type="Proteomes" id="UP000244722"/>
    </source>
</evidence>
<keyword evidence="2" id="KW-1185">Reference proteome</keyword>
<dbReference type="AlphaFoldDB" id="A0A2T6ZF74"/>
<dbReference type="OrthoDB" id="5592486at2759"/>
<protein>
    <recommendedName>
        <fullName evidence="3">Alpha/Beta hydrolase protein</fullName>
    </recommendedName>
</protein>
<comment type="caution">
    <text evidence="1">The sequence shown here is derived from an EMBL/GenBank/DDBJ whole genome shotgun (WGS) entry which is preliminary data.</text>
</comment>
<gene>
    <name evidence="1" type="ORF">B9Z19DRAFT_483769</name>
</gene>
<dbReference type="STRING" id="42251.A0A2T6ZF74"/>
<dbReference type="Gene3D" id="3.40.50.1820">
    <property type="entry name" value="alpha/beta hydrolase"/>
    <property type="match status" value="1"/>
</dbReference>
<dbReference type="EMBL" id="NESQ01000322">
    <property type="protein sequence ID" value="PUU74122.1"/>
    <property type="molecule type" value="Genomic_DNA"/>
</dbReference>
<organism evidence="1 2">
    <name type="scientific">Tuber borchii</name>
    <name type="common">White truffle</name>
    <dbReference type="NCBI Taxonomy" id="42251"/>
    <lineage>
        <taxon>Eukaryota</taxon>
        <taxon>Fungi</taxon>
        <taxon>Dikarya</taxon>
        <taxon>Ascomycota</taxon>
        <taxon>Pezizomycotina</taxon>
        <taxon>Pezizomycetes</taxon>
        <taxon>Pezizales</taxon>
        <taxon>Tuberaceae</taxon>
        <taxon>Tuber</taxon>
    </lineage>
</organism>